<evidence type="ECO:0000256" key="6">
    <source>
        <dbReference type="RuleBase" id="RU003797"/>
    </source>
</evidence>
<evidence type="ECO:0000256" key="4">
    <source>
        <dbReference type="ARBA" id="ARBA00022833"/>
    </source>
</evidence>
<proteinExistence type="inferred from homology"/>
<comment type="caution">
    <text evidence="8">The sequence shown here is derived from an EMBL/GenBank/DDBJ whole genome shotgun (WGS) entry which is preliminary data.</text>
</comment>
<dbReference type="GO" id="GO:0006508">
    <property type="term" value="P:proteolysis"/>
    <property type="evidence" value="ECO:0007669"/>
    <property type="project" value="UniProtKB-KW"/>
</dbReference>
<name>A0AAJ4S0W7_9SPHN</name>
<dbReference type="GO" id="GO:0046872">
    <property type="term" value="F:metal ion binding"/>
    <property type="evidence" value="ECO:0007669"/>
    <property type="project" value="UniProtKB-KW"/>
</dbReference>
<dbReference type="AlphaFoldDB" id="A0AAJ4S0W7"/>
<gene>
    <name evidence="8" type="ORF">CA257_17715</name>
</gene>
<dbReference type="Pfam" id="PF04002">
    <property type="entry name" value="RadC"/>
    <property type="match status" value="1"/>
</dbReference>
<dbReference type="InterPro" id="IPR037518">
    <property type="entry name" value="MPN"/>
</dbReference>
<sequence>MWLRSLARWRPRTGRGAALRRCLDRFGQCLCDRLRQIPERRARRAGGRYCAAGEPDHGDAAGRPLLADRHGIAAHPGSAGSLGARAGSEHVRADLQRTALAVELSDAADPGDRDAAASAAAAAARSRSLLAALLAPASADPGTLADTLLTRFSTLAGVLSADPSSVTAVSGERAAAWIALISTGMQHALAAQAFDGPVITSSGELARYLRFAQGSAQVEVVRVLYLTARHQLICDEIASRGTIDEAVLYVREVLARALELGAAAIILVHNHPSGDPKPSKADVEMTRRLALTGKGLGIQLLDHLIVARAEMLSFRAQGLL</sequence>
<dbReference type="PANTHER" id="PTHR30471:SF3">
    <property type="entry name" value="UPF0758 PROTEIN YEES-RELATED"/>
    <property type="match status" value="1"/>
</dbReference>
<dbReference type="PANTHER" id="PTHR30471">
    <property type="entry name" value="DNA REPAIR PROTEIN RADC"/>
    <property type="match status" value="1"/>
</dbReference>
<keyword evidence="5" id="KW-0482">Metalloprotease</keyword>
<dbReference type="PROSITE" id="PS50249">
    <property type="entry name" value="MPN"/>
    <property type="match status" value="1"/>
</dbReference>
<dbReference type="CDD" id="cd08071">
    <property type="entry name" value="MPN_DUF2466"/>
    <property type="match status" value="1"/>
</dbReference>
<dbReference type="SUPFAM" id="SSF102712">
    <property type="entry name" value="JAB1/MPN domain"/>
    <property type="match status" value="1"/>
</dbReference>
<dbReference type="InterPro" id="IPR001405">
    <property type="entry name" value="UPF0758"/>
</dbReference>
<keyword evidence="4" id="KW-0862">Zinc</keyword>
<feature type="domain" description="MPN" evidence="7">
    <location>
        <begin position="198"/>
        <end position="320"/>
    </location>
</feature>
<dbReference type="Gene3D" id="3.40.140.10">
    <property type="entry name" value="Cytidine Deaminase, domain 2"/>
    <property type="match status" value="1"/>
</dbReference>
<comment type="similarity">
    <text evidence="6">Belongs to the UPF0758 family.</text>
</comment>
<dbReference type="InterPro" id="IPR025657">
    <property type="entry name" value="RadC_JAB"/>
</dbReference>
<evidence type="ECO:0000256" key="5">
    <source>
        <dbReference type="ARBA" id="ARBA00023049"/>
    </source>
</evidence>
<evidence type="ECO:0000256" key="2">
    <source>
        <dbReference type="ARBA" id="ARBA00022723"/>
    </source>
</evidence>
<dbReference type="InterPro" id="IPR020891">
    <property type="entry name" value="UPF0758_CS"/>
</dbReference>
<evidence type="ECO:0000256" key="1">
    <source>
        <dbReference type="ARBA" id="ARBA00022670"/>
    </source>
</evidence>
<keyword evidence="2" id="KW-0479">Metal-binding</keyword>
<accession>A0AAJ4S0W7</accession>
<dbReference type="GO" id="GO:0008237">
    <property type="term" value="F:metallopeptidase activity"/>
    <property type="evidence" value="ECO:0007669"/>
    <property type="project" value="UniProtKB-KW"/>
</dbReference>
<keyword evidence="1" id="KW-0645">Protease</keyword>
<dbReference type="Proteomes" id="UP000286681">
    <property type="component" value="Unassembled WGS sequence"/>
</dbReference>
<evidence type="ECO:0000313" key="9">
    <source>
        <dbReference type="Proteomes" id="UP000286681"/>
    </source>
</evidence>
<keyword evidence="3" id="KW-0378">Hydrolase</keyword>
<evidence type="ECO:0000313" key="8">
    <source>
        <dbReference type="EMBL" id="RSV00373.1"/>
    </source>
</evidence>
<reference evidence="8 9" key="1">
    <citation type="submission" date="2018-07" db="EMBL/GenBank/DDBJ databases">
        <title>Genomic and Epidemiologic Investigation of an Indolent Hospital Outbreak.</title>
        <authorList>
            <person name="Johnson R.C."/>
            <person name="Deming C."/>
            <person name="Conlan S."/>
            <person name="Zellmer C.J."/>
            <person name="Michelin A.V."/>
            <person name="Lee-Lin S."/>
            <person name="Thomas P.J."/>
            <person name="Park M."/>
            <person name="Weingarten R.A."/>
            <person name="Less J."/>
            <person name="Dekker J.P."/>
            <person name="Frank K.M."/>
            <person name="Musser K.A."/>
            <person name="Mcquiston J.R."/>
            <person name="Henderson D.K."/>
            <person name="Lau A.F."/>
            <person name="Palmore T.N."/>
            <person name="Segre J.A."/>
        </authorList>
    </citation>
    <scope>NUCLEOTIDE SEQUENCE [LARGE SCALE GENOMIC DNA]</scope>
    <source>
        <strain evidence="8 9">SK-NIH.Env10_0317</strain>
    </source>
</reference>
<evidence type="ECO:0000256" key="3">
    <source>
        <dbReference type="ARBA" id="ARBA00022801"/>
    </source>
</evidence>
<evidence type="ECO:0000259" key="7">
    <source>
        <dbReference type="PROSITE" id="PS50249"/>
    </source>
</evidence>
<protein>
    <submittedName>
        <fullName evidence="8">DNA repair protein RadC</fullName>
    </submittedName>
</protein>
<dbReference type="PROSITE" id="PS01302">
    <property type="entry name" value="UPF0758"/>
    <property type="match status" value="1"/>
</dbReference>
<organism evidence="8 9">
    <name type="scientific">Sphingomonas koreensis</name>
    <dbReference type="NCBI Taxonomy" id="93064"/>
    <lineage>
        <taxon>Bacteria</taxon>
        <taxon>Pseudomonadati</taxon>
        <taxon>Pseudomonadota</taxon>
        <taxon>Alphaproteobacteria</taxon>
        <taxon>Sphingomonadales</taxon>
        <taxon>Sphingomonadaceae</taxon>
        <taxon>Sphingomonas</taxon>
    </lineage>
</organism>
<dbReference type="NCBIfam" id="TIGR00608">
    <property type="entry name" value="radc"/>
    <property type="match status" value="1"/>
</dbReference>
<dbReference type="EMBL" id="QQWO01000017">
    <property type="protein sequence ID" value="RSV00373.1"/>
    <property type="molecule type" value="Genomic_DNA"/>
</dbReference>